<evidence type="ECO:0000256" key="5">
    <source>
        <dbReference type="ARBA" id="ARBA00022692"/>
    </source>
</evidence>
<sequence>MTARLSSFVVWALVAASVAVWGLRLAARGQAVPAQAVVTATTGLPVLGDLSRLLGAVAAEALPQADAAAPAPAWAARLKLLGIVAPRGGGAAGGLALVSIDGKPPQVLRVGAELEPGLRLQALEWRVARFGGEGQAGFTLELPPLPEAARGVPGPSTGMPALAQTGFPGGVTAGALGPGPVGGGAPGAVPGANAARPIGAAVPQAMTRQDAVADTPDGPPPTLPPTAR</sequence>
<comment type="subcellular location">
    <subcellularLocation>
        <location evidence="1">Cell inner membrane</location>
    </subcellularLocation>
</comment>
<name>A0ABU9B472_9BURK</name>
<dbReference type="RefSeq" id="WP_341372451.1">
    <property type="nucleotide sequence ID" value="NZ_JBBUTF010000002.1"/>
</dbReference>
<keyword evidence="3" id="KW-1003">Cell membrane</keyword>
<dbReference type="Pfam" id="PF11356">
    <property type="entry name" value="T2SSC"/>
    <property type="match status" value="1"/>
</dbReference>
<dbReference type="Proteomes" id="UP001368500">
    <property type="component" value="Unassembled WGS sequence"/>
</dbReference>
<protein>
    <submittedName>
        <fullName evidence="11">Type II secretion system protein N</fullName>
    </submittedName>
</protein>
<dbReference type="InterPro" id="IPR024961">
    <property type="entry name" value="T2SS_GspC_N"/>
</dbReference>
<dbReference type="EMBL" id="JBBUTF010000002">
    <property type="protein sequence ID" value="MEK8024672.1"/>
    <property type="molecule type" value="Genomic_DNA"/>
</dbReference>
<evidence type="ECO:0000256" key="7">
    <source>
        <dbReference type="ARBA" id="ARBA00022989"/>
    </source>
</evidence>
<comment type="caution">
    <text evidence="11">The sequence shown here is derived from an EMBL/GenBank/DDBJ whole genome shotgun (WGS) entry which is preliminary data.</text>
</comment>
<evidence type="ECO:0000256" key="8">
    <source>
        <dbReference type="ARBA" id="ARBA00023136"/>
    </source>
</evidence>
<feature type="domain" description="Type II secretion system protein GspC N-terminal" evidence="10">
    <location>
        <begin position="9"/>
        <end position="123"/>
    </location>
</feature>
<feature type="compositionally biased region" description="Pro residues" evidence="9">
    <location>
        <begin position="217"/>
        <end position="228"/>
    </location>
</feature>
<proteinExistence type="predicted"/>
<evidence type="ECO:0000313" key="12">
    <source>
        <dbReference type="Proteomes" id="UP001368500"/>
    </source>
</evidence>
<evidence type="ECO:0000256" key="4">
    <source>
        <dbReference type="ARBA" id="ARBA00022519"/>
    </source>
</evidence>
<evidence type="ECO:0000256" key="3">
    <source>
        <dbReference type="ARBA" id="ARBA00022475"/>
    </source>
</evidence>
<accession>A0ABU9B472</accession>
<evidence type="ECO:0000313" key="11">
    <source>
        <dbReference type="EMBL" id="MEK8024672.1"/>
    </source>
</evidence>
<evidence type="ECO:0000256" key="9">
    <source>
        <dbReference type="SAM" id="MobiDB-lite"/>
    </source>
</evidence>
<keyword evidence="12" id="KW-1185">Reference proteome</keyword>
<keyword evidence="5" id="KW-0812">Transmembrane</keyword>
<evidence type="ECO:0000256" key="6">
    <source>
        <dbReference type="ARBA" id="ARBA00022927"/>
    </source>
</evidence>
<keyword evidence="8" id="KW-0472">Membrane</keyword>
<gene>
    <name evidence="11" type="ORF">AACH11_01660</name>
</gene>
<feature type="region of interest" description="Disordered" evidence="9">
    <location>
        <begin position="184"/>
        <end position="228"/>
    </location>
</feature>
<keyword evidence="7" id="KW-1133">Transmembrane helix</keyword>
<reference evidence="11 12" key="1">
    <citation type="submission" date="2024-04" db="EMBL/GenBank/DDBJ databases">
        <title>Novel species of the genus Ideonella isolated from streams.</title>
        <authorList>
            <person name="Lu H."/>
        </authorList>
    </citation>
    <scope>NUCLEOTIDE SEQUENCE [LARGE SCALE GENOMIC DNA]</scope>
    <source>
        <strain evidence="11 12">BYS139W</strain>
    </source>
</reference>
<evidence type="ECO:0000259" key="10">
    <source>
        <dbReference type="Pfam" id="PF11356"/>
    </source>
</evidence>
<evidence type="ECO:0000256" key="1">
    <source>
        <dbReference type="ARBA" id="ARBA00004533"/>
    </source>
</evidence>
<keyword evidence="2" id="KW-0813">Transport</keyword>
<keyword evidence="6" id="KW-0653">Protein transport</keyword>
<evidence type="ECO:0000256" key="2">
    <source>
        <dbReference type="ARBA" id="ARBA00022448"/>
    </source>
</evidence>
<keyword evidence="4" id="KW-0997">Cell inner membrane</keyword>
<organism evidence="11 12">
    <name type="scientific">Pseudaquabacterium rugosum</name>
    <dbReference type="NCBI Taxonomy" id="2984194"/>
    <lineage>
        <taxon>Bacteria</taxon>
        <taxon>Pseudomonadati</taxon>
        <taxon>Pseudomonadota</taxon>
        <taxon>Betaproteobacteria</taxon>
        <taxon>Burkholderiales</taxon>
        <taxon>Sphaerotilaceae</taxon>
        <taxon>Pseudaquabacterium</taxon>
    </lineage>
</organism>